<keyword evidence="5" id="KW-1185">Reference proteome</keyword>
<dbReference type="OrthoDB" id="524326at2759"/>
<evidence type="ECO:0000313" key="6">
    <source>
        <dbReference type="RefSeq" id="XP_022098741.1"/>
    </source>
</evidence>
<feature type="signal peptide" evidence="3">
    <location>
        <begin position="1"/>
        <end position="18"/>
    </location>
</feature>
<dbReference type="SUPFAM" id="SSF56574">
    <property type="entry name" value="Serpins"/>
    <property type="match status" value="1"/>
</dbReference>
<dbReference type="PANTHER" id="PTHR11461">
    <property type="entry name" value="SERINE PROTEASE INHIBITOR, SERPIN"/>
    <property type="match status" value="1"/>
</dbReference>
<name>A0A8B7Z5X4_ACAPL</name>
<dbReference type="Gene3D" id="2.30.39.10">
    <property type="entry name" value="Alpha-1-antitrypsin, domain 1"/>
    <property type="match status" value="1"/>
</dbReference>
<dbReference type="GeneID" id="110983634"/>
<dbReference type="SMART" id="SM00093">
    <property type="entry name" value="SERPIN"/>
    <property type="match status" value="1"/>
</dbReference>
<dbReference type="FunFam" id="3.30.497.10:FF:000001">
    <property type="entry name" value="Serine protease inhibitor"/>
    <property type="match status" value="1"/>
</dbReference>
<dbReference type="Gene3D" id="3.30.497.10">
    <property type="entry name" value="Antithrombin, subunit I, domain 2"/>
    <property type="match status" value="1"/>
</dbReference>
<dbReference type="InterPro" id="IPR042178">
    <property type="entry name" value="Serpin_sf_1"/>
</dbReference>
<dbReference type="RefSeq" id="XP_022098741.1">
    <property type="nucleotide sequence ID" value="XM_022243049.1"/>
</dbReference>
<reference evidence="6" key="1">
    <citation type="submission" date="2025-08" db="UniProtKB">
        <authorList>
            <consortium name="RefSeq"/>
        </authorList>
    </citation>
    <scope>IDENTIFICATION</scope>
</reference>
<sequence>MAVIQFLGIFLTAIAVTSINISGTSSDTDTQLNLAEANNRFAFHLYQTLTEATASDNIVFSPMSISIAFGMTFLGARGNTANQMKEVLKFNLMEESRLHSSLSKLNSAIFDVHATRYILRKANRLFGQKDLDLRHQFLHDVQKHYGSSMASLDFVEDSEGSRQFINSWVSQETEEKIVDVLPPGHVNEMTRLVLVNAIYFKADWISKFDASKTFDQDFYFSESEVIEVAMMHRKSKFNFAEDTSLRCKIIELPYVGKKLSMVLILPEEINGLDTLLKHFSNEKLLHFLNNLSNVTVDLAIPKFSLEETVFMNDVLHTMGMQDLFRQDKADLSGITGTKDLFVSTVVHRAFLEVNEEGSEAAAATAVTISARSISHTPEFIADHPFLFFIIDSKTKAIIFMGNYRKPVGLIRNREEL</sequence>
<dbReference type="PROSITE" id="PS00284">
    <property type="entry name" value="SERPIN"/>
    <property type="match status" value="1"/>
</dbReference>
<evidence type="ECO:0000256" key="1">
    <source>
        <dbReference type="ARBA" id="ARBA00009500"/>
    </source>
</evidence>
<proteinExistence type="inferred from homology"/>
<dbReference type="InterPro" id="IPR000215">
    <property type="entry name" value="Serpin_fam"/>
</dbReference>
<feature type="chain" id="PRO_5034528413" evidence="3">
    <location>
        <begin position="19"/>
        <end position="416"/>
    </location>
</feature>
<feature type="domain" description="Serpin" evidence="4">
    <location>
        <begin position="43"/>
        <end position="406"/>
    </location>
</feature>
<gene>
    <name evidence="6" type="primary">LOC110983634</name>
</gene>
<evidence type="ECO:0000256" key="3">
    <source>
        <dbReference type="SAM" id="SignalP"/>
    </source>
</evidence>
<dbReference type="Proteomes" id="UP000694845">
    <property type="component" value="Unplaced"/>
</dbReference>
<organism evidence="5 6">
    <name type="scientific">Acanthaster planci</name>
    <name type="common">Crown-of-thorns starfish</name>
    <dbReference type="NCBI Taxonomy" id="133434"/>
    <lineage>
        <taxon>Eukaryota</taxon>
        <taxon>Metazoa</taxon>
        <taxon>Echinodermata</taxon>
        <taxon>Eleutherozoa</taxon>
        <taxon>Asterozoa</taxon>
        <taxon>Asteroidea</taxon>
        <taxon>Valvatacea</taxon>
        <taxon>Valvatida</taxon>
        <taxon>Acanthasteridae</taxon>
        <taxon>Acanthaster</taxon>
    </lineage>
</organism>
<dbReference type="InterPro" id="IPR023796">
    <property type="entry name" value="Serpin_dom"/>
</dbReference>
<dbReference type="AlphaFoldDB" id="A0A8B7Z5X4"/>
<evidence type="ECO:0000313" key="5">
    <source>
        <dbReference type="Proteomes" id="UP000694845"/>
    </source>
</evidence>
<evidence type="ECO:0000259" key="4">
    <source>
        <dbReference type="SMART" id="SM00093"/>
    </source>
</evidence>
<comment type="similarity">
    <text evidence="1 2">Belongs to the serpin family.</text>
</comment>
<dbReference type="GO" id="GO:0004867">
    <property type="term" value="F:serine-type endopeptidase inhibitor activity"/>
    <property type="evidence" value="ECO:0007669"/>
    <property type="project" value="InterPro"/>
</dbReference>
<dbReference type="InterPro" id="IPR036186">
    <property type="entry name" value="Serpin_sf"/>
</dbReference>
<dbReference type="PANTHER" id="PTHR11461:SF211">
    <property type="entry name" value="GH10112P-RELATED"/>
    <property type="match status" value="1"/>
</dbReference>
<dbReference type="GO" id="GO:0005615">
    <property type="term" value="C:extracellular space"/>
    <property type="evidence" value="ECO:0007669"/>
    <property type="project" value="InterPro"/>
</dbReference>
<keyword evidence="3" id="KW-0732">Signal</keyword>
<dbReference type="InterPro" id="IPR023795">
    <property type="entry name" value="Serpin_CS"/>
</dbReference>
<accession>A0A8B7Z5X4</accession>
<dbReference type="Pfam" id="PF00079">
    <property type="entry name" value="Serpin"/>
    <property type="match status" value="1"/>
</dbReference>
<evidence type="ECO:0000256" key="2">
    <source>
        <dbReference type="RuleBase" id="RU000411"/>
    </source>
</evidence>
<dbReference type="InterPro" id="IPR042185">
    <property type="entry name" value="Serpin_sf_2"/>
</dbReference>
<protein>
    <submittedName>
        <fullName evidence="6">Leukocyte elastase inhibitor-like isoform X2</fullName>
    </submittedName>
</protein>